<accession>T1FR80</accession>
<evidence type="ECO:0000256" key="1">
    <source>
        <dbReference type="ARBA" id="ARBA00022737"/>
    </source>
</evidence>
<dbReference type="EnsemblMetazoa" id="HelroT189633">
    <property type="protein sequence ID" value="HelroP189633"/>
    <property type="gene ID" value="HelroG189633"/>
</dbReference>
<dbReference type="GO" id="GO:0030544">
    <property type="term" value="F:Hsp70 protein binding"/>
    <property type="evidence" value="ECO:0000318"/>
    <property type="project" value="GO_Central"/>
</dbReference>
<dbReference type="InterPro" id="IPR044059">
    <property type="entry name" value="Csn1/TTC4_wheel"/>
</dbReference>
<evidence type="ECO:0000259" key="4">
    <source>
        <dbReference type="Pfam" id="PF18972"/>
    </source>
</evidence>
<dbReference type="CTD" id="20211327"/>
<dbReference type="OrthoDB" id="420195at2759"/>
<name>T1FR80_HELRO</name>
<reference evidence="5 7" key="2">
    <citation type="journal article" date="2013" name="Nature">
        <title>Insights into bilaterian evolution from three spiralian genomes.</title>
        <authorList>
            <person name="Simakov O."/>
            <person name="Marletaz F."/>
            <person name="Cho S.J."/>
            <person name="Edsinger-Gonzales E."/>
            <person name="Havlak P."/>
            <person name="Hellsten U."/>
            <person name="Kuo D.H."/>
            <person name="Larsson T."/>
            <person name="Lv J."/>
            <person name="Arendt D."/>
            <person name="Savage R."/>
            <person name="Osoegawa K."/>
            <person name="de Jong P."/>
            <person name="Grimwood J."/>
            <person name="Chapman J.A."/>
            <person name="Shapiro H."/>
            <person name="Aerts A."/>
            <person name="Otillar R.P."/>
            <person name="Terry A.Y."/>
            <person name="Boore J.L."/>
            <person name="Grigoriev I.V."/>
            <person name="Lindberg D.R."/>
            <person name="Seaver E.C."/>
            <person name="Weisblat D.A."/>
            <person name="Putnam N.H."/>
            <person name="Rokhsar D.S."/>
        </authorList>
    </citation>
    <scope>NUCLEOTIDE SEQUENCE</scope>
</reference>
<dbReference type="HOGENOM" id="CLU_459499_0_0_1"/>
<dbReference type="PANTHER" id="PTHR46035:SF1">
    <property type="entry name" value="TETRATRICOPEPTIDE REPEAT PROTEIN 4"/>
    <property type="match status" value="1"/>
</dbReference>
<dbReference type="KEGG" id="hro:HELRODRAFT_189633"/>
<dbReference type="GO" id="GO:0005634">
    <property type="term" value="C:nucleus"/>
    <property type="evidence" value="ECO:0000318"/>
    <property type="project" value="GO_Central"/>
</dbReference>
<feature type="domain" description="Cns1/TTC4 wheel" evidence="4">
    <location>
        <begin position="357"/>
        <end position="445"/>
    </location>
</feature>
<organism evidence="6 7">
    <name type="scientific">Helobdella robusta</name>
    <name type="common">Californian leech</name>
    <dbReference type="NCBI Taxonomy" id="6412"/>
    <lineage>
        <taxon>Eukaryota</taxon>
        <taxon>Metazoa</taxon>
        <taxon>Spiralia</taxon>
        <taxon>Lophotrochozoa</taxon>
        <taxon>Annelida</taxon>
        <taxon>Clitellata</taxon>
        <taxon>Hirudinea</taxon>
        <taxon>Rhynchobdellida</taxon>
        <taxon>Glossiphoniidae</taxon>
        <taxon>Helobdella</taxon>
    </lineage>
</organism>
<protein>
    <recommendedName>
        <fullName evidence="4">Cns1/TTC4 wheel domain-containing protein</fullName>
    </recommendedName>
</protein>
<dbReference type="InParanoid" id="T1FR80"/>
<dbReference type="InterPro" id="IPR011990">
    <property type="entry name" value="TPR-like_helical_dom_sf"/>
</dbReference>
<dbReference type="EMBL" id="KB097639">
    <property type="protein sequence ID" value="ESN92960.1"/>
    <property type="molecule type" value="Genomic_DNA"/>
</dbReference>
<evidence type="ECO:0000313" key="6">
    <source>
        <dbReference type="EnsemblMetazoa" id="HelroP189633"/>
    </source>
</evidence>
<dbReference type="Gene3D" id="1.25.40.10">
    <property type="entry name" value="Tetratricopeptide repeat domain"/>
    <property type="match status" value="1"/>
</dbReference>
<keyword evidence="7" id="KW-1185">Reference proteome</keyword>
<evidence type="ECO:0000256" key="3">
    <source>
        <dbReference type="ARBA" id="ARBA00023602"/>
    </source>
</evidence>
<dbReference type="GO" id="GO:0051879">
    <property type="term" value="F:Hsp90 protein binding"/>
    <property type="evidence" value="ECO:0000318"/>
    <property type="project" value="GO_Central"/>
</dbReference>
<dbReference type="InterPro" id="IPR019734">
    <property type="entry name" value="TPR_rpt"/>
</dbReference>
<reference evidence="6" key="3">
    <citation type="submission" date="2015-06" db="UniProtKB">
        <authorList>
            <consortium name="EnsemblMetazoa"/>
        </authorList>
    </citation>
    <scope>IDENTIFICATION</scope>
</reference>
<comment type="similarity">
    <text evidence="3">Belongs to the TTC4 family.</text>
</comment>
<dbReference type="GO" id="GO:0006457">
    <property type="term" value="P:protein folding"/>
    <property type="evidence" value="ECO:0000318"/>
    <property type="project" value="GO_Central"/>
</dbReference>
<dbReference type="EMBL" id="AMQM01001942">
    <property type="status" value="NOT_ANNOTATED_CDS"/>
    <property type="molecule type" value="Genomic_DNA"/>
</dbReference>
<keyword evidence="2" id="KW-0802">TPR repeat</keyword>
<sequence>MENLAKQLEDDLESFIAQKILESKNSPRSFNFDNKSVDEIAEEMKQHPAFMTEFDESKPMSPAMEALQVLKYESQSCDASVVEQEMVNSKTNEVILKQAYYSSTAPVTTNVSEIIMLMEKYIFGRGTSTIGGNLKESSDIRRTDQNRSSLYLNLRATNTVPSTPHDVHPHNATSYKDDGNKNFERKKYRWAIDNYTAGLNCHPTDSKLITVLYTNRAAANFHIGNYRSSLNDCMSALKITNDHKKAWIRAVDCLMKLEKYKEVVDWSGKALMKELERNKRKQNKVDAQLKSKQLKIIRTLQRKGIILYKESRKDKSILVETKNDDDWLDVIKQSHNGSCIEMVEKDENSTCAGISHEVELLFPVMFLYPEYNQSDFIMSFHEHSKFEEHLEAMFGPCCDPPSWDEQKLYLPSKLQVYFEERDLNDESSVKLHAVPHDWSLLNVLQCGNRHPNFVDTATDLAHPVKVCLDPPPNKTDANIDTSVFTEASASAYMDIFCKQGCLNGTSVIYRYTITIIGKLTVHRNLWCFGFVNNPVPISSINVGTGTDHRPPQNPIFNTFEKLKCGDIQQVTQGLHEYYSLLIAISFPCNLSSSC</sequence>
<dbReference type="STRING" id="6412.T1FR80"/>
<dbReference type="AlphaFoldDB" id="T1FR80"/>
<gene>
    <name evidence="6" type="primary">20211327</name>
    <name evidence="5" type="ORF">HELRODRAFT_189633</name>
</gene>
<dbReference type="GeneID" id="20211327"/>
<evidence type="ECO:0000256" key="2">
    <source>
        <dbReference type="ARBA" id="ARBA00022803"/>
    </source>
</evidence>
<evidence type="ECO:0000313" key="5">
    <source>
        <dbReference type="EMBL" id="ESN92960.1"/>
    </source>
</evidence>
<reference evidence="7" key="1">
    <citation type="submission" date="2012-12" db="EMBL/GenBank/DDBJ databases">
        <authorList>
            <person name="Hellsten U."/>
            <person name="Grimwood J."/>
            <person name="Chapman J.A."/>
            <person name="Shapiro H."/>
            <person name="Aerts A."/>
            <person name="Otillar R.P."/>
            <person name="Terry A.Y."/>
            <person name="Boore J.L."/>
            <person name="Simakov O."/>
            <person name="Marletaz F."/>
            <person name="Cho S.-J."/>
            <person name="Edsinger-Gonzales E."/>
            <person name="Havlak P."/>
            <person name="Kuo D.-H."/>
            <person name="Larsson T."/>
            <person name="Lv J."/>
            <person name="Arendt D."/>
            <person name="Savage R."/>
            <person name="Osoegawa K."/>
            <person name="de Jong P."/>
            <person name="Lindberg D.R."/>
            <person name="Seaver E.C."/>
            <person name="Weisblat D.A."/>
            <person name="Putnam N.H."/>
            <person name="Grigoriev I.V."/>
            <person name="Rokhsar D.S."/>
        </authorList>
    </citation>
    <scope>NUCLEOTIDE SEQUENCE</scope>
</reference>
<dbReference type="RefSeq" id="XP_009029237.1">
    <property type="nucleotide sequence ID" value="XM_009030989.1"/>
</dbReference>
<dbReference type="SMART" id="SM00028">
    <property type="entry name" value="TPR"/>
    <property type="match status" value="2"/>
</dbReference>
<evidence type="ECO:0000313" key="7">
    <source>
        <dbReference type="Proteomes" id="UP000015101"/>
    </source>
</evidence>
<dbReference type="SUPFAM" id="SSF48452">
    <property type="entry name" value="TPR-like"/>
    <property type="match status" value="1"/>
</dbReference>
<keyword evidence="1" id="KW-0677">Repeat</keyword>
<proteinExistence type="inferred from homology"/>
<dbReference type="Proteomes" id="UP000015101">
    <property type="component" value="Unassembled WGS sequence"/>
</dbReference>
<dbReference type="PANTHER" id="PTHR46035">
    <property type="entry name" value="TETRATRICOPEPTIDE REPEAT PROTEIN 4"/>
    <property type="match status" value="1"/>
</dbReference>
<dbReference type="eggNOG" id="KOG0551">
    <property type="taxonomic scope" value="Eukaryota"/>
</dbReference>
<dbReference type="Pfam" id="PF18972">
    <property type="entry name" value="Wheel"/>
    <property type="match status" value="1"/>
</dbReference>